<protein>
    <submittedName>
        <fullName evidence="1">DUF308 domain-containing protein</fullName>
    </submittedName>
</protein>
<evidence type="ECO:0000313" key="1">
    <source>
        <dbReference type="EMBL" id="WHZ56558.1"/>
    </source>
</evidence>
<accession>A0ACD4R879</accession>
<sequence>MADEKNYDYHGNIKEYDLREDEVGYNRPDMRDDYKEETAAEIAAPATLRRDADHDRRDEKDGTVDDGRRMGYLAIVLSVISLFIFPVILGAAGIIVGFIARRRGAEGLGGWAIGIGIVALILGIFILPFF</sequence>
<evidence type="ECO:0000313" key="2">
    <source>
        <dbReference type="Proteomes" id="UP001226091"/>
    </source>
</evidence>
<keyword evidence="2" id="KW-1185">Reference proteome</keyword>
<proteinExistence type="predicted"/>
<dbReference type="EMBL" id="CP126116">
    <property type="protein sequence ID" value="WHZ56558.1"/>
    <property type="molecule type" value="Genomic_DNA"/>
</dbReference>
<dbReference type="Proteomes" id="UP001226091">
    <property type="component" value="Chromosome"/>
</dbReference>
<name>A0ACD4R879_9BACI</name>
<gene>
    <name evidence="1" type="ORF">QLQ22_17910</name>
</gene>
<organism evidence="1 2">
    <name type="scientific">Metabacillus hrfriensis</name>
    <dbReference type="NCBI Taxonomy" id="3048891"/>
    <lineage>
        <taxon>Bacteria</taxon>
        <taxon>Bacillati</taxon>
        <taxon>Bacillota</taxon>
        <taxon>Bacilli</taxon>
        <taxon>Bacillales</taxon>
        <taxon>Bacillaceae</taxon>
        <taxon>Metabacillus</taxon>
    </lineage>
</organism>
<reference evidence="2" key="1">
    <citation type="journal article" date="2025" name="Aquaculture">
        <title>Assessment of the bioflocculant production and safety properties of Metabacillus hrfriensis sp. nov. based on phenotypic and whole-genome sequencing analysis.</title>
        <authorList>
            <person name="Zhang R."/>
            <person name="Zhao Z."/>
            <person name="Luo L."/>
            <person name="Wang S."/>
            <person name="Guo K."/>
            <person name="Xu W."/>
        </authorList>
    </citation>
    <scope>NUCLEOTIDE SEQUENCE [LARGE SCALE GENOMIC DNA]</scope>
    <source>
        <strain evidence="2">CT-WN-B3</strain>
    </source>
</reference>